<comment type="caution">
    <text evidence="1">The sequence shown here is derived from an EMBL/GenBank/DDBJ whole genome shotgun (WGS) entry which is preliminary data.</text>
</comment>
<gene>
    <name evidence="1" type="ORF">AX660_19105</name>
</gene>
<evidence type="ECO:0000313" key="1">
    <source>
        <dbReference type="EMBL" id="KXI27666.1"/>
    </source>
</evidence>
<organism evidence="1 2">
    <name type="scientific">Paraglaciecola hydrolytica</name>
    <dbReference type="NCBI Taxonomy" id="1799789"/>
    <lineage>
        <taxon>Bacteria</taxon>
        <taxon>Pseudomonadati</taxon>
        <taxon>Pseudomonadota</taxon>
        <taxon>Gammaproteobacteria</taxon>
        <taxon>Alteromonadales</taxon>
        <taxon>Alteromonadaceae</taxon>
        <taxon>Paraglaciecola</taxon>
    </lineage>
</organism>
<sequence length="66" mass="7465">MPIIFMGWCDFFDMVNQGQLILRGPKKYTRIAPSWLGQSRLANIKKQPVNSGAVSILSTLTHLVLY</sequence>
<dbReference type="Proteomes" id="UP000070299">
    <property type="component" value="Unassembled WGS sequence"/>
</dbReference>
<accession>A0A148KMX1</accession>
<proteinExistence type="predicted"/>
<dbReference type="RefSeq" id="WP_068378934.1">
    <property type="nucleotide sequence ID" value="NZ_LSNE01000009.1"/>
</dbReference>
<dbReference type="EMBL" id="LSNE01000009">
    <property type="protein sequence ID" value="KXI27666.1"/>
    <property type="molecule type" value="Genomic_DNA"/>
</dbReference>
<name>A0A148KMX1_9ALTE</name>
<keyword evidence="2" id="KW-1185">Reference proteome</keyword>
<protein>
    <submittedName>
        <fullName evidence="1">Uncharacterized protein</fullName>
    </submittedName>
</protein>
<dbReference type="AlphaFoldDB" id="A0A148KMX1"/>
<reference evidence="2" key="1">
    <citation type="submission" date="2016-02" db="EMBL/GenBank/DDBJ databases">
        <authorList>
            <person name="Schultz-Johansen M."/>
            <person name="Glaring M.A."/>
            <person name="Bech P.K."/>
            <person name="Stougaard P."/>
        </authorList>
    </citation>
    <scope>NUCLEOTIDE SEQUENCE [LARGE SCALE GENOMIC DNA]</scope>
    <source>
        <strain evidence="2">S66</strain>
    </source>
</reference>
<evidence type="ECO:0000313" key="2">
    <source>
        <dbReference type="Proteomes" id="UP000070299"/>
    </source>
</evidence>